<dbReference type="InterPro" id="IPR002401">
    <property type="entry name" value="Cyt_P450_E_grp-I"/>
</dbReference>
<evidence type="ECO:0000313" key="3">
    <source>
        <dbReference type="EMBL" id="RQN08769.1"/>
    </source>
</evidence>
<keyword evidence="1" id="KW-0479">Metal-binding</keyword>
<dbReference type="CDD" id="cd11067">
    <property type="entry name" value="CYP152"/>
    <property type="match status" value="1"/>
</dbReference>
<name>A0A3N6WMU7_9ACTN</name>
<dbReference type="Proteomes" id="UP000275225">
    <property type="component" value="Unassembled WGS sequence"/>
</dbReference>
<feature type="binding site" description="axial binding residue" evidence="1">
    <location>
        <position position="350"/>
    </location>
    <ligand>
        <name>heme</name>
        <dbReference type="ChEBI" id="CHEBI:30413"/>
    </ligand>
    <ligandPart>
        <name>Fe</name>
        <dbReference type="ChEBI" id="CHEBI:18248"/>
    </ligandPart>
</feature>
<evidence type="ECO:0000256" key="2">
    <source>
        <dbReference type="SAM" id="MobiDB-lite"/>
    </source>
</evidence>
<protein>
    <submittedName>
        <fullName evidence="3">Cytochrome P450</fullName>
    </submittedName>
</protein>
<dbReference type="GO" id="GO:0020037">
    <property type="term" value="F:heme binding"/>
    <property type="evidence" value="ECO:0007669"/>
    <property type="project" value="InterPro"/>
</dbReference>
<dbReference type="OrthoDB" id="9764248at2"/>
<dbReference type="SUPFAM" id="SSF48264">
    <property type="entry name" value="Cytochrome P450"/>
    <property type="match status" value="1"/>
</dbReference>
<dbReference type="Pfam" id="PF00067">
    <property type="entry name" value="p450"/>
    <property type="match status" value="1"/>
</dbReference>
<feature type="region of interest" description="Disordered" evidence="2">
    <location>
        <begin position="376"/>
        <end position="404"/>
    </location>
</feature>
<keyword evidence="1" id="KW-0408">Iron</keyword>
<dbReference type="GO" id="GO:0016705">
    <property type="term" value="F:oxidoreductase activity, acting on paired donors, with incorporation or reduction of molecular oxygen"/>
    <property type="evidence" value="ECO:0007669"/>
    <property type="project" value="InterPro"/>
</dbReference>
<dbReference type="EMBL" id="RQJX01000005">
    <property type="protein sequence ID" value="RQN08769.1"/>
    <property type="molecule type" value="Genomic_DNA"/>
</dbReference>
<dbReference type="GO" id="GO:0004497">
    <property type="term" value="F:monooxygenase activity"/>
    <property type="evidence" value="ECO:0007669"/>
    <property type="project" value="InterPro"/>
</dbReference>
<dbReference type="Gene3D" id="1.10.630.10">
    <property type="entry name" value="Cytochrome P450"/>
    <property type="match status" value="1"/>
</dbReference>
<gene>
    <name evidence="3" type="ORF">EHW97_05840</name>
</gene>
<comment type="cofactor">
    <cofactor evidence="1">
        <name>heme</name>
        <dbReference type="ChEBI" id="CHEBI:30413"/>
    </cofactor>
</comment>
<comment type="caution">
    <text evidence="3">The sequence shown here is derived from an EMBL/GenBank/DDBJ whole genome shotgun (WGS) entry which is preliminary data.</text>
</comment>
<dbReference type="GO" id="GO:0005506">
    <property type="term" value="F:iron ion binding"/>
    <property type="evidence" value="ECO:0007669"/>
    <property type="project" value="InterPro"/>
</dbReference>
<dbReference type="AlphaFoldDB" id="A0A3N6WMU7"/>
<evidence type="ECO:0000313" key="4">
    <source>
        <dbReference type="Proteomes" id="UP000275225"/>
    </source>
</evidence>
<keyword evidence="1" id="KW-0349">Heme</keyword>
<keyword evidence="4" id="KW-1185">Reference proteome</keyword>
<sequence length="404" mass="44980">MDGMRDQSLSLIRRGYDFTRWLRDDDPGPVTTRLMGRPATVIEGVEAARFFYSEPTLSRKGAAPPIPAMTLFGAGAIHSTDDDEHRHRKGQFVDLLDDTAAFEIARRAGAEWDRRVVELGYVPDVFSMSCEVLFTAVRDWAGVSDEAIGVRRGTTQMVSMIDGFGSAGRRQLRAVKGRLGAQRWARAEIKRARKSGETETPLGQVAAWTGPDGRPLPLSVAAVELLNVLRPTVAVAWFVAATAESFVEWPEYRFAVKVRSVDPKAYAHELRRYYPFVPVLAAKPRTATSFEGHEVPAGGRFVIDIWQHLNDPKIWIDPENFRPERFNDRLVGQYDLIPQGGGDKNTGHRCPGEDVAIELIEVFAIRLAEFDAIEGQGPSMRGNHSRMPPRPYRASLRLAPTAAE</sequence>
<dbReference type="InterPro" id="IPR036396">
    <property type="entry name" value="Cyt_P450_sf"/>
</dbReference>
<dbReference type="PRINTS" id="PR00463">
    <property type="entry name" value="EP450I"/>
</dbReference>
<reference evidence="3 4" key="1">
    <citation type="submission" date="2018-11" db="EMBL/GenBank/DDBJ databases">
        <authorList>
            <person name="Li F."/>
        </authorList>
    </citation>
    <scope>NUCLEOTIDE SEQUENCE [LARGE SCALE GENOMIC DNA]</scope>
    <source>
        <strain evidence="3 4">YS17T</strain>
    </source>
</reference>
<accession>A0A3N6WMU7</accession>
<dbReference type="InterPro" id="IPR001128">
    <property type="entry name" value="Cyt_P450"/>
</dbReference>
<dbReference type="PANTHER" id="PTHR24281">
    <property type="entry name" value="STEROID 21-HYDROXYLASE-RELATED"/>
    <property type="match status" value="1"/>
</dbReference>
<evidence type="ECO:0000256" key="1">
    <source>
        <dbReference type="PIRSR" id="PIRSR602401-1"/>
    </source>
</evidence>
<organism evidence="3 4">
    <name type="scientific">Aeromicrobium camelliae</name>
    <dbReference type="NCBI Taxonomy" id="1538144"/>
    <lineage>
        <taxon>Bacteria</taxon>
        <taxon>Bacillati</taxon>
        <taxon>Actinomycetota</taxon>
        <taxon>Actinomycetes</taxon>
        <taxon>Propionibacteriales</taxon>
        <taxon>Nocardioidaceae</taxon>
        <taxon>Aeromicrobium</taxon>
    </lineage>
</organism>
<proteinExistence type="predicted"/>